<dbReference type="EC" id="3.4.16.4" evidence="17"/>
<evidence type="ECO:0000259" key="16">
    <source>
        <dbReference type="Pfam" id="PF03717"/>
    </source>
</evidence>
<evidence type="ECO:0000256" key="13">
    <source>
        <dbReference type="ARBA" id="ARBA00023316"/>
    </source>
</evidence>
<feature type="domain" description="Penicillin-binding protein dimerisation" evidence="16">
    <location>
        <begin position="62"/>
        <end position="232"/>
    </location>
</feature>
<evidence type="ECO:0000256" key="7">
    <source>
        <dbReference type="ARBA" id="ARBA00022692"/>
    </source>
</evidence>
<evidence type="ECO:0000256" key="5">
    <source>
        <dbReference type="ARBA" id="ARBA00022645"/>
    </source>
</evidence>
<feature type="compositionally biased region" description="Low complexity" evidence="14">
    <location>
        <begin position="638"/>
        <end position="660"/>
    </location>
</feature>
<keyword evidence="13" id="KW-0961">Cell wall biogenesis/degradation</keyword>
<dbReference type="PANTHER" id="PTHR30627:SF2">
    <property type="entry name" value="PEPTIDOGLYCAN D,D-TRANSPEPTIDASE MRDA"/>
    <property type="match status" value="1"/>
</dbReference>
<keyword evidence="8 17" id="KW-0378">Hydrolase</keyword>
<keyword evidence="6" id="KW-0645">Protease</keyword>
<evidence type="ECO:0000313" key="18">
    <source>
        <dbReference type="Proteomes" id="UP001595711"/>
    </source>
</evidence>
<dbReference type="SUPFAM" id="SSF56601">
    <property type="entry name" value="beta-lactamase/transpeptidase-like"/>
    <property type="match status" value="1"/>
</dbReference>
<evidence type="ECO:0000313" key="17">
    <source>
        <dbReference type="EMBL" id="MFC3674367.1"/>
    </source>
</evidence>
<gene>
    <name evidence="17" type="primary">mrdA</name>
    <name evidence="17" type="ORF">ACFOOQ_02360</name>
</gene>
<dbReference type="Gene3D" id="3.40.710.10">
    <property type="entry name" value="DD-peptidase/beta-lactamase superfamily"/>
    <property type="match status" value="1"/>
</dbReference>
<keyword evidence="7" id="KW-0812">Transmembrane</keyword>
<evidence type="ECO:0000256" key="12">
    <source>
        <dbReference type="ARBA" id="ARBA00023136"/>
    </source>
</evidence>
<keyword evidence="5 17" id="KW-0121">Carboxypeptidase</keyword>
<reference evidence="18" key="1">
    <citation type="journal article" date="2019" name="Int. J. Syst. Evol. Microbiol.">
        <title>The Global Catalogue of Microorganisms (GCM) 10K type strain sequencing project: providing services to taxonomists for standard genome sequencing and annotation.</title>
        <authorList>
            <consortium name="The Broad Institute Genomics Platform"/>
            <consortium name="The Broad Institute Genome Sequencing Center for Infectious Disease"/>
            <person name="Wu L."/>
            <person name="Ma J."/>
        </authorList>
    </citation>
    <scope>NUCLEOTIDE SEQUENCE [LARGE SCALE GENOMIC DNA]</scope>
    <source>
        <strain evidence="18">KCTC 42182</strain>
    </source>
</reference>
<dbReference type="RefSeq" id="WP_379721213.1">
    <property type="nucleotide sequence ID" value="NZ_JBHRYJ010000001.1"/>
</dbReference>
<keyword evidence="10" id="KW-0573">Peptidoglycan synthesis</keyword>
<dbReference type="InterPro" id="IPR036138">
    <property type="entry name" value="PBP_dimer_sf"/>
</dbReference>
<keyword evidence="12" id="KW-0472">Membrane</keyword>
<evidence type="ECO:0000259" key="15">
    <source>
        <dbReference type="Pfam" id="PF00905"/>
    </source>
</evidence>
<evidence type="ECO:0000256" key="1">
    <source>
        <dbReference type="ARBA" id="ARBA00004167"/>
    </source>
</evidence>
<dbReference type="Proteomes" id="UP001595711">
    <property type="component" value="Unassembled WGS sequence"/>
</dbReference>
<dbReference type="Gene3D" id="3.90.1310.10">
    <property type="entry name" value="Penicillin-binding protein 2a (Domain 2)"/>
    <property type="match status" value="1"/>
</dbReference>
<evidence type="ECO:0000256" key="14">
    <source>
        <dbReference type="SAM" id="MobiDB-lite"/>
    </source>
</evidence>
<organism evidence="17 18">
    <name type="scientific">Ferrovibrio xuzhouensis</name>
    <dbReference type="NCBI Taxonomy" id="1576914"/>
    <lineage>
        <taxon>Bacteria</taxon>
        <taxon>Pseudomonadati</taxon>
        <taxon>Pseudomonadota</taxon>
        <taxon>Alphaproteobacteria</taxon>
        <taxon>Rhodospirillales</taxon>
        <taxon>Rhodospirillaceae</taxon>
        <taxon>Ferrovibrio</taxon>
    </lineage>
</organism>
<comment type="caution">
    <text evidence="17">The sequence shown here is derived from an EMBL/GenBank/DDBJ whole genome shotgun (WGS) entry which is preliminary data.</text>
</comment>
<name>A0ABV7VC04_9PROT</name>
<dbReference type="GO" id="GO:0009002">
    <property type="term" value="F:serine-type D-Ala-D-Ala carboxypeptidase activity"/>
    <property type="evidence" value="ECO:0007669"/>
    <property type="project" value="UniProtKB-EC"/>
</dbReference>
<feature type="domain" description="Penicillin-binding protein transpeptidase" evidence="15">
    <location>
        <begin position="265"/>
        <end position="606"/>
    </location>
</feature>
<keyword evidence="9" id="KW-0133">Cell shape</keyword>
<keyword evidence="3" id="KW-1003">Cell membrane</keyword>
<dbReference type="EMBL" id="JBHRYJ010000001">
    <property type="protein sequence ID" value="MFC3674367.1"/>
    <property type="molecule type" value="Genomic_DNA"/>
</dbReference>
<evidence type="ECO:0000256" key="11">
    <source>
        <dbReference type="ARBA" id="ARBA00022989"/>
    </source>
</evidence>
<evidence type="ECO:0000256" key="10">
    <source>
        <dbReference type="ARBA" id="ARBA00022984"/>
    </source>
</evidence>
<keyword evidence="4" id="KW-0997">Cell inner membrane</keyword>
<accession>A0ABV7VC04</accession>
<evidence type="ECO:0000256" key="4">
    <source>
        <dbReference type="ARBA" id="ARBA00022519"/>
    </source>
</evidence>
<proteinExistence type="predicted"/>
<dbReference type="InterPro" id="IPR012338">
    <property type="entry name" value="Beta-lactam/transpept-like"/>
</dbReference>
<dbReference type="InterPro" id="IPR005311">
    <property type="entry name" value="PBP_dimer"/>
</dbReference>
<protein>
    <submittedName>
        <fullName evidence="17">Penicillin-binding protein 2</fullName>
        <ecNumber evidence="17">3.4.16.4</ecNumber>
    </submittedName>
</protein>
<evidence type="ECO:0000256" key="6">
    <source>
        <dbReference type="ARBA" id="ARBA00022670"/>
    </source>
</evidence>
<evidence type="ECO:0000256" key="8">
    <source>
        <dbReference type="ARBA" id="ARBA00022801"/>
    </source>
</evidence>
<evidence type="ECO:0000256" key="9">
    <source>
        <dbReference type="ARBA" id="ARBA00022960"/>
    </source>
</evidence>
<comment type="subcellular location">
    <subcellularLocation>
        <location evidence="2">Cell membrane</location>
    </subcellularLocation>
    <subcellularLocation>
        <location evidence="1">Membrane</location>
        <topology evidence="1">Single-pass membrane protein</topology>
    </subcellularLocation>
</comment>
<dbReference type="InterPro" id="IPR050515">
    <property type="entry name" value="Beta-lactam/transpept"/>
</dbReference>
<dbReference type="InterPro" id="IPR017790">
    <property type="entry name" value="Penicillin-binding_protein_2"/>
</dbReference>
<dbReference type="Pfam" id="PF00905">
    <property type="entry name" value="Transpeptidase"/>
    <property type="match status" value="1"/>
</dbReference>
<keyword evidence="18" id="KW-1185">Reference proteome</keyword>
<evidence type="ECO:0000256" key="2">
    <source>
        <dbReference type="ARBA" id="ARBA00004236"/>
    </source>
</evidence>
<dbReference type="NCBIfam" id="TIGR03423">
    <property type="entry name" value="pbp2_mrdA"/>
    <property type="match status" value="1"/>
</dbReference>
<dbReference type="SUPFAM" id="SSF56519">
    <property type="entry name" value="Penicillin binding protein dimerisation domain"/>
    <property type="match status" value="1"/>
</dbReference>
<feature type="region of interest" description="Disordered" evidence="14">
    <location>
        <begin position="616"/>
        <end position="671"/>
    </location>
</feature>
<keyword evidence="11" id="KW-1133">Transmembrane helix</keyword>
<evidence type="ECO:0000256" key="3">
    <source>
        <dbReference type="ARBA" id="ARBA00022475"/>
    </source>
</evidence>
<dbReference type="InterPro" id="IPR001460">
    <property type="entry name" value="PCN-bd_Tpept"/>
</dbReference>
<dbReference type="PANTHER" id="PTHR30627">
    <property type="entry name" value="PEPTIDOGLYCAN D,D-TRANSPEPTIDASE"/>
    <property type="match status" value="1"/>
</dbReference>
<dbReference type="Pfam" id="PF03717">
    <property type="entry name" value="PBP_dimer"/>
    <property type="match status" value="1"/>
</dbReference>
<sequence>MAMNRRDTDLQRVFTRRALLLGTAQIALFGLLAGRLYYLQVVESDKYALLADENRISMRLLSPRRGRILDRWGTELATNRRNYRVMIVAEQANNDVDATLTALGELIPIDDGQRQRVKRDIDRHRKFVPVVVAENLSWEDFAKINLHSPDLPGVQLDVGETRDYPYADAFSHVVGYVGAVSDTEIGDDPLLELPGFRVGKSGVEKVFDERLRGRAGHSQIEVNAYGRAIRELERTDGQPGDDVVLTIDAELQRYAIDRLSGESSAAVVMDIHTGEILSLVSNPGFDPNWFNVGITQAQWKLLSTDKYKPLTNKAIQGQYPPGSTFKMMVGMAALESGAIDANTRVFCPGHIEFGNATFHCWRKGGHGTMSVVSALEESCDVFFYEAARRTGVDKIAEMANRFGLGEATGIALTGERKGLIPTRAWKKAVLGQPWAQGENLVTGIGQGYVLTTPLQLAVMVSRIANGGYAVEPRIVRDGDYLGTDHDRRLASDRWPAISVRRDYLDMIHEGMIRVTTPPRGTASRARITEAQYAMAGKTGSAQVRRITKLERETRVRKNEEKPWEERDHALFVAYAPVQAPRYACAVIVEHGGGGSTAAAPVARDLLLEVQRLDPSRRNRGAAGGVTASANDGPGDLQAATAPAAAASPAAATSPALDAATRLAQRGNGQGG</sequence>